<dbReference type="CDD" id="cd07995">
    <property type="entry name" value="TPK"/>
    <property type="match status" value="1"/>
</dbReference>
<name>A0A9D1DIE9_9FIRM</name>
<dbReference type="SMART" id="SM00983">
    <property type="entry name" value="TPK_B1_binding"/>
    <property type="match status" value="1"/>
</dbReference>
<evidence type="ECO:0000256" key="1">
    <source>
        <dbReference type="ARBA" id="ARBA00022679"/>
    </source>
</evidence>
<reference evidence="7" key="1">
    <citation type="submission" date="2020-10" db="EMBL/GenBank/DDBJ databases">
        <authorList>
            <person name="Gilroy R."/>
        </authorList>
    </citation>
    <scope>NUCLEOTIDE SEQUENCE</scope>
    <source>
        <strain evidence="7">ChiBcec15-4380</strain>
    </source>
</reference>
<accession>A0A9D1DIE9</accession>
<evidence type="ECO:0000313" key="7">
    <source>
        <dbReference type="EMBL" id="HIR51206.1"/>
    </source>
</evidence>
<dbReference type="Gene3D" id="3.40.50.10240">
    <property type="entry name" value="Thiamin pyrophosphokinase, catalytic domain"/>
    <property type="match status" value="1"/>
</dbReference>
<keyword evidence="2" id="KW-0547">Nucleotide-binding</keyword>
<dbReference type="Proteomes" id="UP000824239">
    <property type="component" value="Unassembled WGS sequence"/>
</dbReference>
<dbReference type="SUPFAM" id="SSF63999">
    <property type="entry name" value="Thiamin pyrophosphokinase, catalytic domain"/>
    <property type="match status" value="1"/>
</dbReference>
<evidence type="ECO:0000259" key="6">
    <source>
        <dbReference type="SMART" id="SM00983"/>
    </source>
</evidence>
<dbReference type="GO" id="GO:0030975">
    <property type="term" value="F:thiamine binding"/>
    <property type="evidence" value="ECO:0007669"/>
    <property type="project" value="InterPro"/>
</dbReference>
<dbReference type="InterPro" id="IPR036371">
    <property type="entry name" value="TPK_B1-bd_sf"/>
</dbReference>
<dbReference type="EC" id="2.7.6.2" evidence="5"/>
<organism evidence="7 8">
    <name type="scientific">Candidatus Avoscillospira avicola</name>
    <dbReference type="NCBI Taxonomy" id="2840706"/>
    <lineage>
        <taxon>Bacteria</taxon>
        <taxon>Bacillati</taxon>
        <taxon>Bacillota</taxon>
        <taxon>Clostridia</taxon>
        <taxon>Eubacteriales</taxon>
        <taxon>Oscillospiraceae</taxon>
        <taxon>Oscillospiraceae incertae sedis</taxon>
        <taxon>Candidatus Avoscillospira</taxon>
    </lineage>
</organism>
<dbReference type="Pfam" id="PF04263">
    <property type="entry name" value="TPK_catalytic"/>
    <property type="match status" value="1"/>
</dbReference>
<dbReference type="InterPro" id="IPR007373">
    <property type="entry name" value="Thiamin_PyroPKinase_B1-bd"/>
</dbReference>
<dbReference type="GO" id="GO:0005524">
    <property type="term" value="F:ATP binding"/>
    <property type="evidence" value="ECO:0007669"/>
    <property type="project" value="UniProtKB-KW"/>
</dbReference>
<dbReference type="EMBL" id="DVHE01000060">
    <property type="protein sequence ID" value="HIR51206.1"/>
    <property type="molecule type" value="Genomic_DNA"/>
</dbReference>
<dbReference type="Pfam" id="PF04265">
    <property type="entry name" value="TPK_B1_binding"/>
    <property type="match status" value="1"/>
</dbReference>
<dbReference type="GO" id="GO:0006772">
    <property type="term" value="P:thiamine metabolic process"/>
    <property type="evidence" value="ECO:0007669"/>
    <property type="project" value="UniProtKB-UniRule"/>
</dbReference>
<evidence type="ECO:0000256" key="3">
    <source>
        <dbReference type="ARBA" id="ARBA00022777"/>
    </source>
</evidence>
<sequence length="206" mass="22498">MGRCVIVGGAGIGNYDLVRRALRETDYVIFCDSGLKHQAALGVRGDLIVGDFDSHENPHLPVETIVLPREKDDTDTVYAVKEALQRGYDDFLLVGVVGGRLDHTLGNVSILLKLDALGKRGRILDDYSEMEIVSRTPVSIPDRFSFFSLLNITGCARGVTIRGAKYPLSDAEIPCEYQYGVSNEVLPGGEATVSLQQGKLLLIKVF</sequence>
<dbReference type="NCBIfam" id="TIGR01378">
    <property type="entry name" value="thi_PPkinase"/>
    <property type="match status" value="1"/>
</dbReference>
<dbReference type="PANTHER" id="PTHR41299">
    <property type="entry name" value="THIAMINE PYROPHOSPHOKINASE"/>
    <property type="match status" value="1"/>
</dbReference>
<dbReference type="GO" id="GO:0009229">
    <property type="term" value="P:thiamine diphosphate biosynthetic process"/>
    <property type="evidence" value="ECO:0007669"/>
    <property type="project" value="InterPro"/>
</dbReference>
<dbReference type="InterPro" id="IPR006282">
    <property type="entry name" value="Thi_PPkinase"/>
</dbReference>
<dbReference type="GO" id="GO:0004788">
    <property type="term" value="F:thiamine diphosphokinase activity"/>
    <property type="evidence" value="ECO:0007669"/>
    <property type="project" value="UniProtKB-UniRule"/>
</dbReference>
<dbReference type="InterPro" id="IPR007371">
    <property type="entry name" value="TPK_catalytic"/>
</dbReference>
<dbReference type="InterPro" id="IPR053149">
    <property type="entry name" value="TPK"/>
</dbReference>
<dbReference type="SUPFAM" id="SSF63862">
    <property type="entry name" value="Thiamin pyrophosphokinase, substrate-binding domain"/>
    <property type="match status" value="1"/>
</dbReference>
<keyword evidence="4" id="KW-0067">ATP-binding</keyword>
<comment type="caution">
    <text evidence="7">The sequence shown here is derived from an EMBL/GenBank/DDBJ whole genome shotgun (WGS) entry which is preliminary data.</text>
</comment>
<dbReference type="AlphaFoldDB" id="A0A9D1DIE9"/>
<reference evidence="7" key="2">
    <citation type="journal article" date="2021" name="PeerJ">
        <title>Extensive microbial diversity within the chicken gut microbiome revealed by metagenomics and culture.</title>
        <authorList>
            <person name="Gilroy R."/>
            <person name="Ravi A."/>
            <person name="Getino M."/>
            <person name="Pursley I."/>
            <person name="Horton D.L."/>
            <person name="Alikhan N.F."/>
            <person name="Baker D."/>
            <person name="Gharbi K."/>
            <person name="Hall N."/>
            <person name="Watson M."/>
            <person name="Adriaenssens E.M."/>
            <person name="Foster-Nyarko E."/>
            <person name="Jarju S."/>
            <person name="Secka A."/>
            <person name="Antonio M."/>
            <person name="Oren A."/>
            <person name="Chaudhuri R.R."/>
            <person name="La Ragione R."/>
            <person name="Hildebrand F."/>
            <person name="Pallen M.J."/>
        </authorList>
    </citation>
    <scope>NUCLEOTIDE SEQUENCE</scope>
    <source>
        <strain evidence="7">ChiBcec15-4380</strain>
    </source>
</reference>
<evidence type="ECO:0000256" key="2">
    <source>
        <dbReference type="ARBA" id="ARBA00022741"/>
    </source>
</evidence>
<feature type="domain" description="Thiamin pyrophosphokinase thiamin-binding" evidence="6">
    <location>
        <begin position="121"/>
        <end position="201"/>
    </location>
</feature>
<protein>
    <recommendedName>
        <fullName evidence="5">Thiamine diphosphokinase</fullName>
        <ecNumber evidence="5">2.7.6.2</ecNumber>
    </recommendedName>
</protein>
<dbReference type="PANTHER" id="PTHR41299:SF1">
    <property type="entry name" value="THIAMINE PYROPHOSPHOKINASE"/>
    <property type="match status" value="1"/>
</dbReference>
<dbReference type="InterPro" id="IPR036759">
    <property type="entry name" value="TPK_catalytic_sf"/>
</dbReference>
<keyword evidence="3" id="KW-0418">Kinase</keyword>
<evidence type="ECO:0000256" key="5">
    <source>
        <dbReference type="NCBIfam" id="TIGR01378"/>
    </source>
</evidence>
<gene>
    <name evidence="7" type="ORF">IAA53_07960</name>
</gene>
<evidence type="ECO:0000313" key="8">
    <source>
        <dbReference type="Proteomes" id="UP000824239"/>
    </source>
</evidence>
<dbReference type="GO" id="GO:0016301">
    <property type="term" value="F:kinase activity"/>
    <property type="evidence" value="ECO:0007669"/>
    <property type="project" value="UniProtKB-KW"/>
</dbReference>
<proteinExistence type="predicted"/>
<keyword evidence="1 7" id="KW-0808">Transferase</keyword>
<evidence type="ECO:0000256" key="4">
    <source>
        <dbReference type="ARBA" id="ARBA00022840"/>
    </source>
</evidence>